<proteinExistence type="predicted"/>
<evidence type="ECO:0000313" key="2">
    <source>
        <dbReference type="Proteomes" id="UP000606786"/>
    </source>
</evidence>
<organism evidence="1 2">
    <name type="scientific">Ceratitis capitata</name>
    <name type="common">Mediterranean fruit fly</name>
    <name type="synonym">Tephritis capitata</name>
    <dbReference type="NCBI Taxonomy" id="7213"/>
    <lineage>
        <taxon>Eukaryota</taxon>
        <taxon>Metazoa</taxon>
        <taxon>Ecdysozoa</taxon>
        <taxon>Arthropoda</taxon>
        <taxon>Hexapoda</taxon>
        <taxon>Insecta</taxon>
        <taxon>Pterygota</taxon>
        <taxon>Neoptera</taxon>
        <taxon>Endopterygota</taxon>
        <taxon>Diptera</taxon>
        <taxon>Brachycera</taxon>
        <taxon>Muscomorpha</taxon>
        <taxon>Tephritoidea</taxon>
        <taxon>Tephritidae</taxon>
        <taxon>Ceratitis</taxon>
        <taxon>Ceratitis</taxon>
    </lineage>
</organism>
<gene>
    <name evidence="1" type="ORF">CCAP1982_LOCUS9547</name>
</gene>
<reference evidence="1" key="1">
    <citation type="submission" date="2020-11" db="EMBL/GenBank/DDBJ databases">
        <authorList>
            <person name="Whitehead M."/>
        </authorList>
    </citation>
    <scope>NUCLEOTIDE SEQUENCE</scope>
    <source>
        <strain evidence="1">EGII</strain>
    </source>
</reference>
<evidence type="ECO:0000313" key="1">
    <source>
        <dbReference type="EMBL" id="CAD7001075.1"/>
    </source>
</evidence>
<keyword evidence="2" id="KW-1185">Reference proteome</keyword>
<dbReference type="AlphaFoldDB" id="A0A811USZ9"/>
<dbReference type="Proteomes" id="UP000606786">
    <property type="component" value="Unassembled WGS sequence"/>
</dbReference>
<comment type="caution">
    <text evidence="1">The sequence shown here is derived from an EMBL/GenBank/DDBJ whole genome shotgun (WGS) entry which is preliminary data.</text>
</comment>
<feature type="non-terminal residue" evidence="1">
    <location>
        <position position="1"/>
    </location>
</feature>
<sequence length="52" mass="6141">NSEVCDVIDCDVRPLIDLMSNEFKSEEYEKLKTHIRNNSSRLPDLQILNEYL</sequence>
<name>A0A811USZ9_CERCA</name>
<dbReference type="EMBL" id="CAJHJT010000023">
    <property type="protein sequence ID" value="CAD7001075.1"/>
    <property type="molecule type" value="Genomic_DNA"/>
</dbReference>
<protein>
    <submittedName>
        <fullName evidence="1">(Mediterranean fruit fly) hypothetical protein</fullName>
    </submittedName>
</protein>
<accession>A0A811USZ9</accession>